<feature type="transmembrane region" description="Helical" evidence="4">
    <location>
        <begin position="256"/>
        <end position="278"/>
    </location>
</feature>
<dbReference type="GO" id="GO:0045010">
    <property type="term" value="P:actin nucleation"/>
    <property type="evidence" value="ECO:0007669"/>
    <property type="project" value="InterPro"/>
</dbReference>
<feature type="signal peptide" evidence="5">
    <location>
        <begin position="1"/>
        <end position="24"/>
    </location>
</feature>
<dbReference type="OrthoDB" id="1668162at2759"/>
<dbReference type="EMBL" id="JAMYWD010000003">
    <property type="protein sequence ID" value="KAJ4975913.1"/>
    <property type="molecule type" value="Genomic_DNA"/>
</dbReference>
<dbReference type="SUPFAM" id="SSF101447">
    <property type="entry name" value="Formin homology 2 domain (FH2 domain)"/>
    <property type="match status" value="1"/>
</dbReference>
<feature type="compositionally biased region" description="Polar residues" evidence="3">
    <location>
        <begin position="883"/>
        <end position="897"/>
    </location>
</feature>
<dbReference type="InterPro" id="IPR027643">
    <property type="entry name" value="Formin-like_plant"/>
</dbReference>
<reference evidence="7" key="1">
    <citation type="journal article" date="2023" name="Plant J.">
        <title>The genome of the king protea, Protea cynaroides.</title>
        <authorList>
            <person name="Chang J."/>
            <person name="Duong T.A."/>
            <person name="Schoeman C."/>
            <person name="Ma X."/>
            <person name="Roodt D."/>
            <person name="Barker N."/>
            <person name="Li Z."/>
            <person name="Van de Peer Y."/>
            <person name="Mizrachi E."/>
        </authorList>
    </citation>
    <scope>NUCLEOTIDE SEQUENCE</scope>
    <source>
        <tissue evidence="7">Young leaves</tissue>
    </source>
</reference>
<feature type="compositionally biased region" description="Pro residues" evidence="3">
    <location>
        <begin position="382"/>
        <end position="429"/>
    </location>
</feature>
<dbReference type="AlphaFoldDB" id="A0A9Q0QXQ7"/>
<feature type="compositionally biased region" description="Low complexity" evidence="3">
    <location>
        <begin position="298"/>
        <end position="314"/>
    </location>
</feature>
<name>A0A9Q0QXQ7_9MAGN</name>
<dbReference type="InterPro" id="IPR042201">
    <property type="entry name" value="FH2_Formin_sf"/>
</dbReference>
<dbReference type="Gene3D" id="1.20.58.2220">
    <property type="entry name" value="Formin, FH2 domain"/>
    <property type="match status" value="1"/>
</dbReference>
<feature type="domain" description="FH2" evidence="6">
    <location>
        <begin position="451"/>
        <end position="884"/>
    </location>
</feature>
<keyword evidence="5" id="KW-0732">Signal</keyword>
<dbReference type="GO" id="GO:0051015">
    <property type="term" value="F:actin filament binding"/>
    <property type="evidence" value="ECO:0007669"/>
    <property type="project" value="InterPro"/>
</dbReference>
<dbReference type="PANTHER" id="PTHR23213:SF269">
    <property type="entry name" value="FORMIN-LIKE PROTEIN 5"/>
    <property type="match status" value="1"/>
</dbReference>
<evidence type="ECO:0000259" key="6">
    <source>
        <dbReference type="PROSITE" id="PS51444"/>
    </source>
</evidence>
<evidence type="ECO:0000313" key="8">
    <source>
        <dbReference type="Proteomes" id="UP001141806"/>
    </source>
</evidence>
<feature type="chain" id="PRO_5040425088" description="Formin-like protein" evidence="5">
    <location>
        <begin position="25"/>
        <end position="920"/>
    </location>
</feature>
<feature type="region of interest" description="Disordered" evidence="3">
    <location>
        <begin position="183"/>
        <end position="253"/>
    </location>
</feature>
<dbReference type="SMART" id="SM00498">
    <property type="entry name" value="FH2"/>
    <property type="match status" value="1"/>
</dbReference>
<feature type="region of interest" description="Disordered" evidence="3">
    <location>
        <begin position="287"/>
        <end position="457"/>
    </location>
</feature>
<comment type="similarity">
    <text evidence="1">Belongs to the formin-like family. Class-I subfamily.</text>
</comment>
<keyword evidence="4" id="KW-0472">Membrane</keyword>
<feature type="region of interest" description="Disordered" evidence="3">
    <location>
        <begin position="867"/>
        <end position="897"/>
    </location>
</feature>
<dbReference type="Pfam" id="PF02181">
    <property type="entry name" value="FH2"/>
    <property type="match status" value="1"/>
</dbReference>
<organism evidence="7 8">
    <name type="scientific">Protea cynaroides</name>
    <dbReference type="NCBI Taxonomy" id="273540"/>
    <lineage>
        <taxon>Eukaryota</taxon>
        <taxon>Viridiplantae</taxon>
        <taxon>Streptophyta</taxon>
        <taxon>Embryophyta</taxon>
        <taxon>Tracheophyta</taxon>
        <taxon>Spermatophyta</taxon>
        <taxon>Magnoliopsida</taxon>
        <taxon>Proteales</taxon>
        <taxon>Proteaceae</taxon>
        <taxon>Protea</taxon>
    </lineage>
</organism>
<protein>
    <recommendedName>
        <fullName evidence="2">Formin-like protein</fullName>
    </recommendedName>
</protein>
<keyword evidence="8" id="KW-1185">Reference proteome</keyword>
<gene>
    <name evidence="7" type="ORF">NE237_001019</name>
</gene>
<comment type="caution">
    <text evidence="7">The sequence shown here is derived from an EMBL/GenBank/DDBJ whole genome shotgun (WGS) entry which is preliminary data.</text>
</comment>
<evidence type="ECO:0000256" key="1">
    <source>
        <dbReference type="ARBA" id="ARBA00025793"/>
    </source>
</evidence>
<evidence type="ECO:0000256" key="2">
    <source>
        <dbReference type="RuleBase" id="RU361260"/>
    </source>
</evidence>
<dbReference type="PROSITE" id="PS51444">
    <property type="entry name" value="FH2"/>
    <property type="match status" value="1"/>
</dbReference>
<feature type="compositionally biased region" description="Low complexity" evidence="3">
    <location>
        <begin position="359"/>
        <end position="375"/>
    </location>
</feature>
<accession>A0A9Q0QXQ7</accession>
<dbReference type="InterPro" id="IPR015425">
    <property type="entry name" value="FH2_Formin"/>
</dbReference>
<proteinExistence type="inferred from homology"/>
<evidence type="ECO:0000256" key="3">
    <source>
        <dbReference type="SAM" id="MobiDB-lite"/>
    </source>
</evidence>
<feature type="region of interest" description="Disordered" evidence="3">
    <location>
        <begin position="126"/>
        <end position="161"/>
    </location>
</feature>
<evidence type="ECO:0000256" key="5">
    <source>
        <dbReference type="SAM" id="SignalP"/>
    </source>
</evidence>
<dbReference type="PRINTS" id="PR01217">
    <property type="entry name" value="PRICHEXTENSN"/>
</dbReference>
<evidence type="ECO:0000313" key="7">
    <source>
        <dbReference type="EMBL" id="KAJ4975913.1"/>
    </source>
</evidence>
<sequence>MGVARVGCVLIHIILLFTLGLASSEEGKKTETFLVGDGVGSACPEIDEEVAQHLWIKCKSDLMHMKETGENFDLLRLEERARGSFEVNSEVLSPSEGRLQKAINVLPPQRKQTLLSCLRKKTHLSRIPGDGRGSRYGNNEHHRSLFGWPKSSRRHRGNGESFRQRRANEVLQHIAVGPAFAPAAAPGPAVESPAYSPAPSSELAPADVQAPDPKPPFFPGSPADLSPQSPSIKKKKKSPQSSQAPKQKNNSSRTTIAVAVAVTAVGTLAFAAMLFFCYSKCHRNNGGPGDGHKDDRPLLSLSSAGSSRKSSFALGNSMKEEKIGNQSFSMNSYNGKGSSLHRNSSKEDVSMEADVHNCSVAETPSSSASKSGPTSNIQVAIPSPPLKPPPGRAAPPPPAPPSMPPATKPGPPPPPPPKGVFPPPRPPSLAPTGPRFAKPPAPKPNHSENTVSDEEASKTKLKPFFWDKVLANPDQSMVWDQIKSGSFQFNEEMIETLFGYNAAAEKNKNVRKKDSSSIDHSPQYIQIIDSKKAQNLAILLRAMNVTTEEVRDALLEGNELPAEFLQTLLKMAPTVDEELKLRLFNGDLSQLGPAERFLKMLIETPFAFKRMDALVFMISLQEEVSTMKDSLATLEVACKELKSSRLFLKLLEAVLKTGNRMNVGTFRGGAQAFKLDTLLKLSDVKGVDGKTTLLHFVVQEIIRSEGIRAARVARESQSMSSVKSDDLLEDCSQETEDHFRRRGLQVVSGLRSELENVKKAAALDADALTGTLAKLGQSLVKTKNFLHNEMKGVEEDKGFQRTLESFVEHAEIDIKWLLEEEKRIMALVKSTADYFHGEAGKNEGLRLFVIVRDFLIILDKVCRQVGEAQKKQTKTPKNKETPAVQSSPDSHQRQSPLMQQKLFPAIKELRMDDFSSDDES</sequence>
<feature type="compositionally biased region" description="Basic and acidic residues" evidence="3">
    <location>
        <begin position="344"/>
        <end position="355"/>
    </location>
</feature>
<dbReference type="PANTHER" id="PTHR23213">
    <property type="entry name" value="FORMIN-RELATED"/>
    <property type="match status" value="1"/>
</dbReference>
<evidence type="ECO:0000256" key="4">
    <source>
        <dbReference type="SAM" id="Phobius"/>
    </source>
</evidence>
<feature type="compositionally biased region" description="Low complexity" evidence="3">
    <location>
        <begin position="220"/>
        <end position="231"/>
    </location>
</feature>
<feature type="compositionally biased region" description="Low complexity" evidence="3">
    <location>
        <begin position="239"/>
        <end position="253"/>
    </location>
</feature>
<feature type="compositionally biased region" description="Polar residues" evidence="3">
    <location>
        <begin position="324"/>
        <end position="342"/>
    </location>
</feature>
<keyword evidence="4" id="KW-0812">Transmembrane</keyword>
<dbReference type="Proteomes" id="UP001141806">
    <property type="component" value="Unassembled WGS sequence"/>
</dbReference>
<feature type="compositionally biased region" description="Low complexity" evidence="3">
    <location>
        <begin position="183"/>
        <end position="206"/>
    </location>
</feature>
<keyword evidence="4" id="KW-1133">Transmembrane helix</keyword>